<protein>
    <submittedName>
        <fullName evidence="2">DEAD/DEAH box helicase family protein</fullName>
    </submittedName>
</protein>
<dbReference type="Pfam" id="PF04851">
    <property type="entry name" value="ResIII"/>
    <property type="match status" value="1"/>
</dbReference>
<dbReference type="PANTHER" id="PTHR47396">
    <property type="entry name" value="TYPE I RESTRICTION ENZYME ECOKI R PROTEIN"/>
    <property type="match status" value="1"/>
</dbReference>
<dbReference type="SUPFAM" id="SSF52540">
    <property type="entry name" value="P-loop containing nucleoside triphosphate hydrolases"/>
    <property type="match status" value="2"/>
</dbReference>
<dbReference type="GO" id="GO:0005829">
    <property type="term" value="C:cytosol"/>
    <property type="evidence" value="ECO:0007669"/>
    <property type="project" value="TreeGrafter"/>
</dbReference>
<sequence length="865" mass="94146">MKFTLTDYQVKATSDVITELREAAAAYEGRGRMSAIGLTAPTGAGKTVIATAVLEGLMFGTEDTDANRDLAVLWLTDDPALNAQTANKMLLASSRFTDGHLVTIDNTFDERTFAPGKVYFCHIQQLGRGATSYHAAVPDRDGNVMANDHRTHGLWDTIANTVRARGANLLVVRDEAHRGTGNGAAAKQTIVNTVVHGGTTPIGTHQPPAPLVLGISATPERFYESMSAREAQGTRTVTPVSVDANAVRESGMLKDRILVKHPGEAQIAEDTLLQQAVQDLMASDAAWRAHYEATGDSLVEPILVVQVPPAVPDTKVAAILDTLALNWPILTNEAVAHSFGEHSTLRIGDRQVRYVSPESITDDDRVRVVLFKDALTTGWDCPRAEVMLSLRAAADYTNIAQLIGRMVRTPLARRIETDESLNDVTMYLPYYDPENVEKVVEALAGETVAPPQVVINPVVCPANPAVPQDVFDLLASLPSYVRPKRAYRSNVARLIALADLLAEKELEAAPTATVKARMIAAVRTEDDAHRHAVDKRVADNLELLMTERAIAGGTFTVIDDEEAAADAGSAEPQRRRVTRRDLADAYNKARRVMPDATADWYYGDLCDNQGYDDEDAMARVAALSTLDGVIDAVEAAAATQIDAWKRTHKTAVERGFTQAVQTDFKALWEPTKGGMAAANLDVPESVKVATEKVSGDTLVPVKTYPRHAFALPAGHPNAGDYPAPLGSTWEQGVLEEELTFDSLVGWYRNPSSGKHALSIPYEHGGEEGLLHPDFLFFHQIEDEGLSLDIVDPHLHNSADTGPKWAGLARWAQTKPERVRRVVAVIKVDDRLQSLDLTRNGIAERLDKATTKPQVEALFDELGDNY</sequence>
<dbReference type="InterPro" id="IPR006935">
    <property type="entry name" value="Helicase/UvrB_N"/>
</dbReference>
<feature type="domain" description="Helicase/UvrB N-terminal" evidence="1">
    <location>
        <begin position="3"/>
        <end position="221"/>
    </location>
</feature>
<dbReference type="Proteomes" id="UP000479241">
    <property type="component" value="Unassembled WGS sequence"/>
</dbReference>
<dbReference type="RefSeq" id="WP_163206427.1">
    <property type="nucleotide sequence ID" value="NZ_JAAGWG010000023.1"/>
</dbReference>
<keyword evidence="2" id="KW-0347">Helicase</keyword>
<dbReference type="GO" id="GO:0003677">
    <property type="term" value="F:DNA binding"/>
    <property type="evidence" value="ECO:0007669"/>
    <property type="project" value="InterPro"/>
</dbReference>
<proteinExistence type="predicted"/>
<keyword evidence="2" id="KW-0378">Hydrolase</keyword>
<dbReference type="Gene3D" id="3.40.50.300">
    <property type="entry name" value="P-loop containing nucleotide triphosphate hydrolases"/>
    <property type="match status" value="2"/>
</dbReference>
<dbReference type="EMBL" id="JAAGWG010000023">
    <property type="protein sequence ID" value="NEK86948.1"/>
    <property type="molecule type" value="Genomic_DNA"/>
</dbReference>
<dbReference type="InterPro" id="IPR050742">
    <property type="entry name" value="Helicase_Restrict-Modif_Enz"/>
</dbReference>
<evidence type="ECO:0000259" key="1">
    <source>
        <dbReference type="Pfam" id="PF04851"/>
    </source>
</evidence>
<gene>
    <name evidence="2" type="ORF">GCU60_14480</name>
</gene>
<evidence type="ECO:0000313" key="3">
    <source>
        <dbReference type="Proteomes" id="UP000479241"/>
    </source>
</evidence>
<dbReference type="GO" id="GO:0005524">
    <property type="term" value="F:ATP binding"/>
    <property type="evidence" value="ECO:0007669"/>
    <property type="project" value="InterPro"/>
</dbReference>
<evidence type="ECO:0000313" key="2">
    <source>
        <dbReference type="EMBL" id="NEK86948.1"/>
    </source>
</evidence>
<name>A0A6L9W4N2_9ACTN</name>
<reference evidence="2 3" key="1">
    <citation type="submission" date="2019-12" db="EMBL/GenBank/DDBJ databases">
        <title>the WGS of Blastococcus saxobsidens 67B17.</title>
        <authorList>
            <person name="Jiang Z."/>
        </authorList>
    </citation>
    <scope>NUCLEOTIDE SEQUENCE [LARGE SCALE GENOMIC DNA]</scope>
    <source>
        <strain evidence="2 3">67B17</strain>
    </source>
</reference>
<keyword evidence="2" id="KW-0067">ATP-binding</keyword>
<dbReference type="AlphaFoldDB" id="A0A6L9W4N2"/>
<comment type="caution">
    <text evidence="2">The sequence shown here is derived from an EMBL/GenBank/DDBJ whole genome shotgun (WGS) entry which is preliminary data.</text>
</comment>
<dbReference type="GO" id="GO:0004386">
    <property type="term" value="F:helicase activity"/>
    <property type="evidence" value="ECO:0007669"/>
    <property type="project" value="UniProtKB-KW"/>
</dbReference>
<keyword evidence="2" id="KW-0547">Nucleotide-binding</keyword>
<dbReference type="GO" id="GO:0016787">
    <property type="term" value="F:hydrolase activity"/>
    <property type="evidence" value="ECO:0007669"/>
    <property type="project" value="InterPro"/>
</dbReference>
<accession>A0A6L9W4N2</accession>
<organism evidence="2 3">
    <name type="scientific">Blastococcus saxobsidens</name>
    <dbReference type="NCBI Taxonomy" id="138336"/>
    <lineage>
        <taxon>Bacteria</taxon>
        <taxon>Bacillati</taxon>
        <taxon>Actinomycetota</taxon>
        <taxon>Actinomycetes</taxon>
        <taxon>Geodermatophilales</taxon>
        <taxon>Geodermatophilaceae</taxon>
        <taxon>Blastococcus</taxon>
    </lineage>
</organism>
<dbReference type="PANTHER" id="PTHR47396:SF1">
    <property type="entry name" value="ATP-DEPENDENT HELICASE IRC3-RELATED"/>
    <property type="match status" value="1"/>
</dbReference>
<dbReference type="InterPro" id="IPR027417">
    <property type="entry name" value="P-loop_NTPase"/>
</dbReference>